<evidence type="ECO:0000313" key="5">
    <source>
        <dbReference type="Proteomes" id="UP000826709"/>
    </source>
</evidence>
<protein>
    <submittedName>
        <fullName evidence="4">VWA domain-containing protein</fullName>
    </submittedName>
</protein>
<comment type="similarity">
    <text evidence="1">Belongs to the intimin/invasin family.</text>
</comment>
<dbReference type="Gene3D" id="3.40.50.410">
    <property type="entry name" value="von Willebrand factor, type A domain"/>
    <property type="match status" value="2"/>
</dbReference>
<dbReference type="InterPro" id="IPR013783">
    <property type="entry name" value="Ig-like_fold"/>
</dbReference>
<name>A0A8G1EGN5_9EURY</name>
<dbReference type="Pfam" id="PF02369">
    <property type="entry name" value="Big_1"/>
    <property type="match status" value="2"/>
</dbReference>
<dbReference type="InterPro" id="IPR051715">
    <property type="entry name" value="Intimin-Invasin_domain"/>
</dbReference>
<dbReference type="PROSITE" id="PS50234">
    <property type="entry name" value="VWFA"/>
    <property type="match status" value="1"/>
</dbReference>
<dbReference type="CDD" id="cd00198">
    <property type="entry name" value="vWFA"/>
    <property type="match status" value="1"/>
</dbReference>
<sequence length="1044" mass="115171">MVDRSYHECLFIFLGLLIICMTVTASENLQLSVDTGSEWVVGGGTGGVVVTAWVNNSDGSPLKGADVVFSCNTTMGSFSRTTGQTDEDGRAMTTFLPGKKSGTALINVTASSDEGHTVNRSCEQQIDHAEPYRLRSFECKNEVPAGSTTEIVLSMEDEYGNLIDARNEIENVTFYVGSPGDRAHFGNGEKEIVVPVDGSGVVSVGLTIDTKAGENIVYIDLPEGIKDEYLTIIGTGDEMPYELTGEVDSDWVPANGKDLFTITYTVLDQHKNPCNGTEIAISTSLGENEGQTVLTNRAGRATITYGPRNTVGKVTITATTLQNENLIDTQVVEFTSTAPVRMVLTASPRMMPSGDVPNAKPARVMAKVVDMKGYPVAGEKVTFTIKSPHGDAQIEPPYWASPAGDNTTEAFTDEQGYAVALLYPGSFEVGEYSPARAGCTVGAVWDSYPEQTVDLEWTNVPYLSVLTNVTPPKAAWNDTVEVDITLIGNGYKLQRKPVDVVLVMDKSVSMRYRDNNGNIVLSLSKSRLNEAQNSAKDFVNQMDLECGRGRVGLIVMNEFAKKAQSLTNDSQKINADIDDLAPIPSFSLTVLLNMAKDVLDGKTNMRDSLKLAIDELNSSGRPDAVKAVVLISDGKWNINGNPLAQGIGWTEEYDFSKYYFEDEDYHYYSDIKGEETLSYSFEGQWCKGDKKYLRYHRYDRPSRFIYGDTYWVPDIPSKNDTTRGKIACYDGQFTNQNMSVYAANNDVILYTIGFASTDLTEMEPYMVTLSESTGGRYTWAKNETELKKVYSEIAGELWIEAGVNTSLALDFTDVTVSTNTSVLTAAGDEVFEYIPETHEKMVWFNEDSVEGYPKSRNDAENWTKGRLDFDIGTIKLNQTWQATFKLKVRPNPDAIGNVKILDENSILTFNEADTLRVPDTYLTVMRSLNNVPLGDASLTLDGLRETGITRQTMDIAWNLTYTGNSTVTETVEYRAEHGSWALAETRTAGKGETHERARLDIRDLPLTTYYIRVVADTDDAGSRHCIMQVDLGALLNDKTYLKIE</sequence>
<dbReference type="KEGG" id="mfk:E2N92_06535"/>
<dbReference type="SUPFAM" id="SSF49373">
    <property type="entry name" value="Invasin/intimin cell-adhesion fragments"/>
    <property type="match status" value="2"/>
</dbReference>
<gene>
    <name evidence="4" type="ORF">E2N92_06535</name>
</gene>
<evidence type="ECO:0000313" key="4">
    <source>
        <dbReference type="EMBL" id="QYZ79112.1"/>
    </source>
</evidence>
<dbReference type="InterPro" id="IPR003344">
    <property type="entry name" value="Big_1_dom"/>
</dbReference>
<dbReference type="PANTHER" id="PTHR39576">
    <property type="entry name" value="ATTACHING AND EFFACING PROTEIN HOMOLOG-RELATED-RELATED"/>
    <property type="match status" value="1"/>
</dbReference>
<feature type="domain" description="VWFA" evidence="2">
    <location>
        <begin position="499"/>
        <end position="635"/>
    </location>
</feature>
<accession>A0A8G1EGN5</accession>
<dbReference type="PROSITE" id="PS51127">
    <property type="entry name" value="BIG1"/>
    <property type="match status" value="1"/>
</dbReference>
<dbReference type="SMART" id="SM00327">
    <property type="entry name" value="VWA"/>
    <property type="match status" value="1"/>
</dbReference>
<dbReference type="InterPro" id="IPR008964">
    <property type="entry name" value="Invasin/intimin_cell_adhesion"/>
</dbReference>
<dbReference type="EMBL" id="CP037968">
    <property type="protein sequence ID" value="QYZ79112.1"/>
    <property type="molecule type" value="Genomic_DNA"/>
</dbReference>
<proteinExistence type="inferred from homology"/>
<dbReference type="RefSeq" id="WP_220682883.1">
    <property type="nucleotide sequence ID" value="NZ_CP037968.1"/>
</dbReference>
<organism evidence="4 5">
    <name type="scientific">Methanofollis formosanus</name>
    <dbReference type="NCBI Taxonomy" id="299308"/>
    <lineage>
        <taxon>Archaea</taxon>
        <taxon>Methanobacteriati</taxon>
        <taxon>Methanobacteriota</taxon>
        <taxon>Stenosarchaea group</taxon>
        <taxon>Methanomicrobia</taxon>
        <taxon>Methanomicrobiales</taxon>
        <taxon>Methanomicrobiaceae</taxon>
        <taxon>Methanofollis</taxon>
    </lineage>
</organism>
<reference evidence="4" key="2">
    <citation type="submission" date="2019-03" db="EMBL/GenBank/DDBJ databases">
        <authorList>
            <person name="Chen S.-C."/>
            <person name="Wu S.-Y."/>
            <person name="Lai M.-C."/>
        </authorList>
    </citation>
    <scope>NUCLEOTIDE SEQUENCE</scope>
    <source>
        <strain evidence="4">ML15</strain>
    </source>
</reference>
<dbReference type="InterPro" id="IPR002035">
    <property type="entry name" value="VWF_A"/>
</dbReference>
<evidence type="ECO:0000256" key="1">
    <source>
        <dbReference type="ARBA" id="ARBA00010116"/>
    </source>
</evidence>
<keyword evidence="5" id="KW-1185">Reference proteome</keyword>
<dbReference type="InterPro" id="IPR036465">
    <property type="entry name" value="vWFA_dom_sf"/>
</dbReference>
<dbReference type="PANTHER" id="PTHR39576:SF1">
    <property type="entry name" value="INVASIN"/>
    <property type="match status" value="1"/>
</dbReference>
<dbReference type="Pfam" id="PF13519">
    <property type="entry name" value="VWA_2"/>
    <property type="match status" value="1"/>
</dbReference>
<reference evidence="4" key="1">
    <citation type="journal article" date="2005" name="Int. J. Syst. Evol. Microbiol.">
        <title>Methanofollis formosanus sp. nov., isolated from a fish pond.</title>
        <authorList>
            <person name="Wu S.Y."/>
            <person name="Chen S.C."/>
            <person name="Lai M.C."/>
        </authorList>
    </citation>
    <scope>NUCLEOTIDE SEQUENCE</scope>
    <source>
        <strain evidence="4">ML15</strain>
    </source>
</reference>
<dbReference type="OrthoDB" id="3296at2157"/>
<dbReference type="AlphaFoldDB" id="A0A8G1EGN5"/>
<feature type="domain" description="Big-1" evidence="3">
    <location>
        <begin position="242"/>
        <end position="335"/>
    </location>
</feature>
<evidence type="ECO:0000259" key="2">
    <source>
        <dbReference type="PROSITE" id="PS50234"/>
    </source>
</evidence>
<dbReference type="Proteomes" id="UP000826709">
    <property type="component" value="Chromosome"/>
</dbReference>
<dbReference type="SUPFAM" id="SSF53300">
    <property type="entry name" value="vWA-like"/>
    <property type="match status" value="1"/>
</dbReference>
<evidence type="ECO:0000259" key="3">
    <source>
        <dbReference type="PROSITE" id="PS51127"/>
    </source>
</evidence>
<dbReference type="Gene3D" id="2.60.40.10">
    <property type="entry name" value="Immunoglobulins"/>
    <property type="match status" value="2"/>
</dbReference>
<dbReference type="SMART" id="SM00634">
    <property type="entry name" value="BID_1"/>
    <property type="match status" value="2"/>
</dbReference>